<dbReference type="InterPro" id="IPR012677">
    <property type="entry name" value="Nucleotide-bd_a/b_plait_sf"/>
</dbReference>
<dbReference type="SUPFAM" id="SSF55174">
    <property type="entry name" value="Alpha-L RNA-binding motif"/>
    <property type="match status" value="1"/>
</dbReference>
<dbReference type="InterPro" id="IPR036986">
    <property type="entry name" value="S4_RNA-bd_sf"/>
</dbReference>
<proteinExistence type="predicted"/>
<comment type="caution">
    <text evidence="3">The sequence shown here is derived from an EMBL/GenBank/DDBJ whole genome shotgun (WGS) entry which is preliminary data.</text>
</comment>
<dbReference type="SMART" id="SM00363">
    <property type="entry name" value="S4"/>
    <property type="match status" value="1"/>
</dbReference>
<evidence type="ECO:0000313" key="3">
    <source>
        <dbReference type="EMBL" id="MFC3040257.1"/>
    </source>
</evidence>
<dbReference type="CDD" id="cd00165">
    <property type="entry name" value="S4"/>
    <property type="match status" value="1"/>
</dbReference>
<dbReference type="Gene3D" id="3.30.1370.160">
    <property type="match status" value="1"/>
</dbReference>
<evidence type="ECO:0000259" key="2">
    <source>
        <dbReference type="SMART" id="SM00363"/>
    </source>
</evidence>
<dbReference type="InterPro" id="IPR002942">
    <property type="entry name" value="S4_RNA-bd"/>
</dbReference>
<organism evidence="3 4">
    <name type="scientific">Virgibacillus xinjiangensis</name>
    <dbReference type="NCBI Taxonomy" id="393090"/>
    <lineage>
        <taxon>Bacteria</taxon>
        <taxon>Bacillati</taxon>
        <taxon>Bacillota</taxon>
        <taxon>Bacilli</taxon>
        <taxon>Bacillales</taxon>
        <taxon>Bacillaceae</taxon>
        <taxon>Virgibacillus</taxon>
    </lineage>
</organism>
<feature type="domain" description="RNA-binding S4" evidence="2">
    <location>
        <begin position="182"/>
        <end position="244"/>
    </location>
</feature>
<evidence type="ECO:0000313" key="4">
    <source>
        <dbReference type="Proteomes" id="UP001595279"/>
    </source>
</evidence>
<sequence>MEIYQHFRKEEQPFIDQAFSWKESVEDTFVPKLTDFLDPRELQILETVIGSQNEELKLLTSGGGIHVERKRAIIAPYYEEITEADFQLSLLQAEYPTKFISLSHRDVMGACMSLGIKRKKLGDMLVDEGKIQVVAADEIAPYIVANLTEVKKAKISLEEKPFTYFLEEEKEWKESDQTVSSLRLDAVLKEIYRMSRKDAAALISSQQVKVNFRLVDDSKFILQEGDLLSVRGKGRSKLVAVNGRTKKDKWRITTAILK</sequence>
<dbReference type="Proteomes" id="UP001595279">
    <property type="component" value="Unassembled WGS sequence"/>
</dbReference>
<gene>
    <name evidence="3" type="ORF">ACFOGI_08315</name>
</gene>
<dbReference type="Gene3D" id="3.10.290.10">
    <property type="entry name" value="RNA-binding S4 domain"/>
    <property type="match status" value="1"/>
</dbReference>
<dbReference type="InterPro" id="IPR040591">
    <property type="entry name" value="RqcP2_RBD"/>
</dbReference>
<evidence type="ECO:0000256" key="1">
    <source>
        <dbReference type="PROSITE-ProRule" id="PRU00182"/>
    </source>
</evidence>
<dbReference type="PANTHER" id="PTHR13633">
    <property type="entry name" value="MITOCHONDRIAL TRANSCRIPTION RESCUE FACTOR 1"/>
    <property type="match status" value="1"/>
</dbReference>
<keyword evidence="1" id="KW-0694">RNA-binding</keyword>
<dbReference type="Gene3D" id="3.30.70.330">
    <property type="match status" value="1"/>
</dbReference>
<dbReference type="Pfam" id="PF17774">
    <property type="entry name" value="YlmH_RBD"/>
    <property type="match status" value="1"/>
</dbReference>
<dbReference type="Pfam" id="PF21278">
    <property type="entry name" value="YlmH_1st"/>
    <property type="match status" value="1"/>
</dbReference>
<name>A0ABV7CV99_9BACI</name>
<protein>
    <submittedName>
        <fullName evidence="3">RNA-binding protein</fullName>
    </submittedName>
</protein>
<dbReference type="Pfam" id="PF01479">
    <property type="entry name" value="S4"/>
    <property type="match status" value="1"/>
</dbReference>
<reference evidence="4" key="1">
    <citation type="journal article" date="2019" name="Int. J. Syst. Evol. Microbiol.">
        <title>The Global Catalogue of Microorganisms (GCM) 10K type strain sequencing project: providing services to taxonomists for standard genome sequencing and annotation.</title>
        <authorList>
            <consortium name="The Broad Institute Genomics Platform"/>
            <consortium name="The Broad Institute Genome Sequencing Center for Infectious Disease"/>
            <person name="Wu L."/>
            <person name="Ma J."/>
        </authorList>
    </citation>
    <scope>NUCLEOTIDE SEQUENCE [LARGE SCALE GENOMIC DNA]</scope>
    <source>
        <strain evidence="4">KCTC 13128</strain>
    </source>
</reference>
<dbReference type="EMBL" id="JBHRSA010000034">
    <property type="protein sequence ID" value="MFC3040257.1"/>
    <property type="molecule type" value="Genomic_DNA"/>
</dbReference>
<dbReference type="RefSeq" id="WP_390271302.1">
    <property type="nucleotide sequence ID" value="NZ_JBHRSA010000034.1"/>
</dbReference>
<keyword evidence="4" id="KW-1185">Reference proteome</keyword>
<dbReference type="PANTHER" id="PTHR13633:SF3">
    <property type="entry name" value="MITOCHONDRIAL TRANSCRIPTION RESCUE FACTOR 1"/>
    <property type="match status" value="1"/>
</dbReference>
<dbReference type="PROSITE" id="PS50889">
    <property type="entry name" value="S4"/>
    <property type="match status" value="1"/>
</dbReference>
<accession>A0ABV7CV99</accession>
<dbReference type="InterPro" id="IPR048443">
    <property type="entry name" value="RqcP2_N"/>
</dbReference>